<accession>A0ABS8T3K0</accession>
<dbReference type="Proteomes" id="UP000823775">
    <property type="component" value="Unassembled WGS sequence"/>
</dbReference>
<protein>
    <submittedName>
        <fullName evidence="1">Uncharacterized protein</fullName>
    </submittedName>
</protein>
<evidence type="ECO:0000313" key="2">
    <source>
        <dbReference type="Proteomes" id="UP000823775"/>
    </source>
</evidence>
<evidence type="ECO:0000313" key="1">
    <source>
        <dbReference type="EMBL" id="MCD7465585.1"/>
    </source>
</evidence>
<dbReference type="EMBL" id="JACEIK010001062">
    <property type="protein sequence ID" value="MCD7465585.1"/>
    <property type="molecule type" value="Genomic_DNA"/>
</dbReference>
<comment type="caution">
    <text evidence="1">The sequence shown here is derived from an EMBL/GenBank/DDBJ whole genome shotgun (WGS) entry which is preliminary data.</text>
</comment>
<sequence length="52" mass="5756">GMGSMVPKVFTRGLKRFSSFGVSRIKMAIRHSGQRPLLRISHDDPESAATKI</sequence>
<reference evidence="1 2" key="1">
    <citation type="journal article" date="2021" name="BMC Genomics">
        <title>Datura genome reveals duplications of psychoactive alkaloid biosynthetic genes and high mutation rate following tissue culture.</title>
        <authorList>
            <person name="Rajewski A."/>
            <person name="Carter-House D."/>
            <person name="Stajich J."/>
            <person name="Litt A."/>
        </authorList>
    </citation>
    <scope>NUCLEOTIDE SEQUENCE [LARGE SCALE GENOMIC DNA]</scope>
    <source>
        <strain evidence="1">AR-01</strain>
    </source>
</reference>
<keyword evidence="2" id="KW-1185">Reference proteome</keyword>
<gene>
    <name evidence="1" type="ORF">HAX54_001589</name>
</gene>
<name>A0ABS8T3K0_DATST</name>
<organism evidence="1 2">
    <name type="scientific">Datura stramonium</name>
    <name type="common">Jimsonweed</name>
    <name type="synonym">Common thornapple</name>
    <dbReference type="NCBI Taxonomy" id="4076"/>
    <lineage>
        <taxon>Eukaryota</taxon>
        <taxon>Viridiplantae</taxon>
        <taxon>Streptophyta</taxon>
        <taxon>Embryophyta</taxon>
        <taxon>Tracheophyta</taxon>
        <taxon>Spermatophyta</taxon>
        <taxon>Magnoliopsida</taxon>
        <taxon>eudicotyledons</taxon>
        <taxon>Gunneridae</taxon>
        <taxon>Pentapetalae</taxon>
        <taxon>asterids</taxon>
        <taxon>lamiids</taxon>
        <taxon>Solanales</taxon>
        <taxon>Solanaceae</taxon>
        <taxon>Solanoideae</taxon>
        <taxon>Datureae</taxon>
        <taxon>Datura</taxon>
    </lineage>
</organism>
<proteinExistence type="predicted"/>
<feature type="non-terminal residue" evidence="1">
    <location>
        <position position="1"/>
    </location>
</feature>